<evidence type="ECO:0000256" key="3">
    <source>
        <dbReference type="ARBA" id="ARBA00022692"/>
    </source>
</evidence>
<dbReference type="Pfam" id="PF03739">
    <property type="entry name" value="LptF_LptG"/>
    <property type="match status" value="1"/>
</dbReference>
<dbReference type="RefSeq" id="WP_089890170.1">
    <property type="nucleotide sequence ID" value="NZ_FNPR01000002.1"/>
</dbReference>
<keyword evidence="4 6" id="KW-1133">Transmembrane helix</keyword>
<organism evidence="7 8">
    <name type="scientific">Lentibacter algarum</name>
    <dbReference type="NCBI Taxonomy" id="576131"/>
    <lineage>
        <taxon>Bacteria</taxon>
        <taxon>Pseudomonadati</taxon>
        <taxon>Pseudomonadota</taxon>
        <taxon>Alphaproteobacteria</taxon>
        <taxon>Rhodobacterales</taxon>
        <taxon>Roseobacteraceae</taxon>
        <taxon>Lentibacter</taxon>
    </lineage>
</organism>
<dbReference type="PANTHER" id="PTHR33529">
    <property type="entry name" value="SLR0882 PROTEIN-RELATED"/>
    <property type="match status" value="1"/>
</dbReference>
<reference evidence="7 8" key="1">
    <citation type="submission" date="2016-10" db="EMBL/GenBank/DDBJ databases">
        <authorList>
            <person name="de Groot N.N."/>
        </authorList>
    </citation>
    <scope>NUCLEOTIDE SEQUENCE [LARGE SCALE GENOMIC DNA]</scope>
    <source>
        <strain evidence="7 8">DSM 24677</strain>
    </source>
</reference>
<dbReference type="PANTHER" id="PTHR33529:SF6">
    <property type="entry name" value="YJGP_YJGQ FAMILY PERMEASE"/>
    <property type="match status" value="1"/>
</dbReference>
<dbReference type="InterPro" id="IPR005495">
    <property type="entry name" value="LptG/LptF_permease"/>
</dbReference>
<dbReference type="InterPro" id="IPR030922">
    <property type="entry name" value="LptF"/>
</dbReference>
<dbReference type="GO" id="GO:0015920">
    <property type="term" value="P:lipopolysaccharide transport"/>
    <property type="evidence" value="ECO:0007669"/>
    <property type="project" value="TreeGrafter"/>
</dbReference>
<keyword evidence="5 6" id="KW-0472">Membrane</keyword>
<evidence type="ECO:0000256" key="5">
    <source>
        <dbReference type="ARBA" id="ARBA00023136"/>
    </source>
</evidence>
<dbReference type="OrthoDB" id="8477889at2"/>
<protein>
    <submittedName>
        <fullName evidence="7">Lipopolysaccharide export system permease protein</fullName>
    </submittedName>
</protein>
<dbReference type="EMBL" id="FNPR01000002">
    <property type="protein sequence ID" value="SDY48539.1"/>
    <property type="molecule type" value="Genomic_DNA"/>
</dbReference>
<feature type="transmembrane region" description="Helical" evidence="6">
    <location>
        <begin position="308"/>
        <end position="328"/>
    </location>
</feature>
<comment type="subcellular location">
    <subcellularLocation>
        <location evidence="1">Cell membrane</location>
        <topology evidence="1">Multi-pass membrane protein</topology>
    </subcellularLocation>
</comment>
<dbReference type="NCBIfam" id="TIGR04407">
    <property type="entry name" value="LptF_YjgP"/>
    <property type="match status" value="1"/>
</dbReference>
<dbReference type="GeneID" id="78124476"/>
<feature type="transmembrane region" description="Helical" evidence="6">
    <location>
        <begin position="284"/>
        <end position="302"/>
    </location>
</feature>
<feature type="transmembrane region" description="Helical" evidence="6">
    <location>
        <begin position="12"/>
        <end position="29"/>
    </location>
</feature>
<keyword evidence="8" id="KW-1185">Reference proteome</keyword>
<dbReference type="GO" id="GO:0055085">
    <property type="term" value="P:transmembrane transport"/>
    <property type="evidence" value="ECO:0007669"/>
    <property type="project" value="InterPro"/>
</dbReference>
<name>A0A1H3K9G0_9RHOB</name>
<dbReference type="STRING" id="576131.SAMN05444486_102404"/>
<evidence type="ECO:0000256" key="4">
    <source>
        <dbReference type="ARBA" id="ARBA00022989"/>
    </source>
</evidence>
<keyword evidence="3 6" id="KW-0812">Transmembrane</keyword>
<evidence type="ECO:0000313" key="7">
    <source>
        <dbReference type="EMBL" id="SDY48539.1"/>
    </source>
</evidence>
<feature type="transmembrane region" description="Helical" evidence="6">
    <location>
        <begin position="340"/>
        <end position="358"/>
    </location>
</feature>
<gene>
    <name evidence="7" type="ORF">SAMN05444486_102404</name>
</gene>
<evidence type="ECO:0000256" key="1">
    <source>
        <dbReference type="ARBA" id="ARBA00004651"/>
    </source>
</evidence>
<dbReference type="AlphaFoldDB" id="A0A1H3K9G0"/>
<keyword evidence="2" id="KW-1003">Cell membrane</keyword>
<evidence type="ECO:0000256" key="2">
    <source>
        <dbReference type="ARBA" id="ARBA00022475"/>
    </source>
</evidence>
<evidence type="ECO:0000256" key="6">
    <source>
        <dbReference type="SAM" id="Phobius"/>
    </source>
</evidence>
<dbReference type="GO" id="GO:0043190">
    <property type="term" value="C:ATP-binding cassette (ABC) transporter complex"/>
    <property type="evidence" value="ECO:0007669"/>
    <property type="project" value="InterPro"/>
</dbReference>
<evidence type="ECO:0000313" key="8">
    <source>
        <dbReference type="Proteomes" id="UP000199026"/>
    </source>
</evidence>
<feature type="transmembrane region" description="Helical" evidence="6">
    <location>
        <begin position="103"/>
        <end position="122"/>
    </location>
</feature>
<dbReference type="Proteomes" id="UP000199026">
    <property type="component" value="Unassembled WGS sequence"/>
</dbReference>
<proteinExistence type="predicted"/>
<accession>A0A1H3K9G0</accession>
<sequence length="378" mass="41757">MARFDRYMLSQLMVLFGFFALVLVSIYWINRAVKLFDRLIGDGQTAMVFAEFTALTLPSVIRVVLPIAGFAATLYVTNRLSTESELTVMQSTGFSPWRLARPVLYFGLIVGVMVAMLANVLVPASLKQLQLRETEISQNVTARLLTEGTFLHPTDGVTFYIREIAPDGRMNDVFLSDRRDPSESVTHTAASAYLIRTETGPALVMIDGLTQRLSRPALQLNTTHFADLSYSISGLISTEDRTSAQLRHFNTFEMLTTPVHIQLRTGVNTGVFAEELHTRFTQPLFALAAVLLGFASLLSGGFSRFGVWRQIVIALILLILIKALESLVTEPVLSNPSLWPLLYLPALLGLAIAIALLARSAGQLPSLSAWRRRKAVLS</sequence>